<dbReference type="KEGG" id="vg:80512777"/>
<dbReference type="EMBL" id="KU877344">
    <property type="protein sequence ID" value="ANB50415.1"/>
    <property type="molecule type" value="Genomic_DNA"/>
</dbReference>
<organism evidence="1 2">
    <name type="scientific">Powai lake megavirus</name>
    <dbReference type="NCBI Taxonomy" id="1842663"/>
    <lineage>
        <taxon>Viruses</taxon>
        <taxon>Varidnaviria</taxon>
        <taxon>Bamfordvirae</taxon>
        <taxon>Nucleocytoviricota</taxon>
        <taxon>Megaviricetes</taxon>
        <taxon>Imitervirales</taxon>
        <taxon>Mimiviridae</taxon>
        <taxon>Megamimivirinae</taxon>
        <taxon>Megavirus</taxon>
        <taxon>Megavirus powaiense</taxon>
    </lineage>
</organism>
<name>A0A167R8E2_9VIRU</name>
<reference evidence="1 2" key="1">
    <citation type="journal article" date="2016" name="Genome Announc.">
        <title>Complete Genome Sequence of a New Megavirus Family Member Isolated from an Inland Water Lake for the First Time in India.</title>
        <authorList>
            <person name="Chatterjee A."/>
            <person name="Ali F."/>
            <person name="Bange D."/>
            <person name="Kondabagil K."/>
        </authorList>
    </citation>
    <scope>NUCLEOTIDE SEQUENCE [LARGE SCALE GENOMIC DNA]</scope>
    <source>
        <strain evidence="1">1</strain>
    </source>
</reference>
<sequence length="120" mass="14227">MNIKYNIKYGFDKITEIADRIGLNYLIAEALRDNQKISLYCGDYNGNKIYWNPNNYDIKMDYDLAIDDLLYFINLNIDKIIKINIFCQKETSCLNRNVIIHIPYDIDINNIRKEYSSIVD</sequence>
<dbReference type="Proteomes" id="UP000241365">
    <property type="component" value="Segment"/>
</dbReference>
<proteinExistence type="predicted"/>
<evidence type="ECO:0000313" key="1">
    <source>
        <dbReference type="EMBL" id="ANB50415.1"/>
    </source>
</evidence>
<dbReference type="GeneID" id="80512777"/>
<dbReference type="RefSeq" id="YP_010776166.1">
    <property type="nucleotide sequence ID" value="NC_075034.1"/>
</dbReference>
<keyword evidence="2" id="KW-1185">Reference proteome</keyword>
<evidence type="ECO:0000313" key="2">
    <source>
        <dbReference type="Proteomes" id="UP000241365"/>
    </source>
</evidence>
<protein>
    <submittedName>
        <fullName evidence="1">Uncharacterized protein</fullName>
    </submittedName>
</protein>
<accession>A0A167R8E2</accession>